<organism evidence="2">
    <name type="scientific">Trichuris suis</name>
    <name type="common">pig whipworm</name>
    <dbReference type="NCBI Taxonomy" id="68888"/>
    <lineage>
        <taxon>Eukaryota</taxon>
        <taxon>Metazoa</taxon>
        <taxon>Ecdysozoa</taxon>
        <taxon>Nematoda</taxon>
        <taxon>Enoplea</taxon>
        <taxon>Dorylaimia</taxon>
        <taxon>Trichinellida</taxon>
        <taxon>Trichuridae</taxon>
        <taxon>Trichuris</taxon>
    </lineage>
</organism>
<sequence>MEKFHFEVRAKIKLLTKLEWQLAKIIEALQEAYGSSVPSKSVMYEWTEHFKEDREAIKDDDRRAGRPCAATDRGTGSRSKPSGRRPLNYNKEDC</sequence>
<dbReference type="AlphaFoldDB" id="A0A085NQZ6"/>
<evidence type="ECO:0000256" key="1">
    <source>
        <dbReference type="SAM" id="MobiDB-lite"/>
    </source>
</evidence>
<dbReference type="Proteomes" id="UP000030758">
    <property type="component" value="Unassembled WGS sequence"/>
</dbReference>
<name>A0A085NQZ6_9BILA</name>
<proteinExistence type="predicted"/>
<protein>
    <recommendedName>
        <fullName evidence="3">Mos1 transposase HTH domain-containing protein</fullName>
    </recommendedName>
</protein>
<dbReference type="EMBL" id="KL367480">
    <property type="protein sequence ID" value="KFD71892.1"/>
    <property type="molecule type" value="Genomic_DNA"/>
</dbReference>
<accession>A0A085NQZ6</accession>
<evidence type="ECO:0000313" key="2">
    <source>
        <dbReference type="EMBL" id="KFD71892.1"/>
    </source>
</evidence>
<feature type="region of interest" description="Disordered" evidence="1">
    <location>
        <begin position="55"/>
        <end position="94"/>
    </location>
</feature>
<reference evidence="2" key="1">
    <citation type="journal article" date="2014" name="Nat. Genet.">
        <title>Genome and transcriptome of the porcine whipworm Trichuris suis.</title>
        <authorList>
            <person name="Jex A.R."/>
            <person name="Nejsum P."/>
            <person name="Schwarz E.M."/>
            <person name="Hu L."/>
            <person name="Young N.D."/>
            <person name="Hall R.S."/>
            <person name="Korhonen P.K."/>
            <person name="Liao S."/>
            <person name="Thamsborg S."/>
            <person name="Xia J."/>
            <person name="Xu P."/>
            <person name="Wang S."/>
            <person name="Scheerlinck J.P."/>
            <person name="Hofmann A."/>
            <person name="Sternberg P.W."/>
            <person name="Wang J."/>
            <person name="Gasser R.B."/>
        </authorList>
    </citation>
    <scope>NUCLEOTIDE SEQUENCE [LARGE SCALE GENOMIC DNA]</scope>
    <source>
        <strain evidence="2">DCEP-RM93F</strain>
    </source>
</reference>
<gene>
    <name evidence="2" type="ORF">M514_16002</name>
</gene>
<evidence type="ECO:0008006" key="3">
    <source>
        <dbReference type="Google" id="ProtNLM"/>
    </source>
</evidence>
<feature type="compositionally biased region" description="Basic and acidic residues" evidence="1">
    <location>
        <begin position="55"/>
        <end position="64"/>
    </location>
</feature>